<evidence type="ECO:0000313" key="6">
    <source>
        <dbReference type="Proteomes" id="UP000019141"/>
    </source>
</evidence>
<sequence length="316" mass="34736">MVTLGTGSYTYEVIDHWAKVPEGWSFREVGGVGADANDNVYVFNRGEHPMMVFDRDGNFLRSWGEGVFPRAHGLTMGPDDTVFCSDDGDHTVRKCTLEGKVLLTLGAAGKPAPFMSGDPFNRCTHVAIDPRNGDFYVSDGYGNARVHKFSPDGELLFSWGESGTDPGQFNIVHNIATDQEGWVYVADRENHRIQVFDPSGKFETQWVNMSRPCGLYIDQAAGISYIGELGAAIVPNAEAMRLGPRISLYDTQGNLLTRLGDQPEGDALGQFYAPHGICIDSRGDIYVGEVSWTHLGSKLDPPRELRSLQKLARQAS</sequence>
<dbReference type="GO" id="GO:0005576">
    <property type="term" value="C:extracellular region"/>
    <property type="evidence" value="ECO:0007669"/>
    <property type="project" value="TreeGrafter"/>
</dbReference>
<feature type="repeat" description="NHL" evidence="4">
    <location>
        <begin position="156"/>
        <end position="199"/>
    </location>
</feature>
<dbReference type="Gene3D" id="2.120.10.30">
    <property type="entry name" value="TolB, C-terminal domain"/>
    <property type="match status" value="1"/>
</dbReference>
<evidence type="ECO:0000256" key="1">
    <source>
        <dbReference type="ARBA" id="ARBA00022729"/>
    </source>
</evidence>
<evidence type="ECO:0000313" key="5">
    <source>
        <dbReference type="EMBL" id="ETW92695.1"/>
    </source>
</evidence>
<keyword evidence="6" id="KW-1185">Reference proteome</keyword>
<keyword evidence="2" id="KW-0677">Repeat</keyword>
<feature type="repeat" description="NHL" evidence="4">
    <location>
        <begin position="126"/>
        <end position="152"/>
    </location>
</feature>
<evidence type="ECO:0000256" key="4">
    <source>
        <dbReference type="PROSITE-ProRule" id="PRU00504"/>
    </source>
</evidence>
<dbReference type="InterPro" id="IPR011042">
    <property type="entry name" value="6-blade_b-propeller_TolB-like"/>
</dbReference>
<accession>W4L4T5</accession>
<dbReference type="Pfam" id="PF01436">
    <property type="entry name" value="NHL"/>
    <property type="match status" value="3"/>
</dbReference>
<dbReference type="PANTHER" id="PTHR10680:SF38">
    <property type="entry name" value="BLL1368 PROTEIN"/>
    <property type="match status" value="1"/>
</dbReference>
<keyword evidence="1" id="KW-0732">Signal</keyword>
<evidence type="ECO:0000256" key="3">
    <source>
        <dbReference type="ARBA" id="ARBA00023180"/>
    </source>
</evidence>
<dbReference type="EMBL" id="AZHW01001398">
    <property type="protein sequence ID" value="ETW92695.1"/>
    <property type="molecule type" value="Genomic_DNA"/>
</dbReference>
<evidence type="ECO:0000256" key="2">
    <source>
        <dbReference type="ARBA" id="ARBA00022737"/>
    </source>
</evidence>
<dbReference type="Proteomes" id="UP000019141">
    <property type="component" value="Unassembled WGS sequence"/>
</dbReference>
<organism evidence="5 6">
    <name type="scientific">Entotheonella factor</name>
    <dbReference type="NCBI Taxonomy" id="1429438"/>
    <lineage>
        <taxon>Bacteria</taxon>
        <taxon>Pseudomonadati</taxon>
        <taxon>Nitrospinota/Tectimicrobiota group</taxon>
        <taxon>Candidatus Tectimicrobiota</taxon>
        <taxon>Candidatus Entotheonellia</taxon>
        <taxon>Candidatus Entotheonellales</taxon>
        <taxon>Candidatus Entotheonellaceae</taxon>
        <taxon>Candidatus Entotheonella</taxon>
    </lineage>
</organism>
<comment type="caution">
    <text evidence="5">The sequence shown here is derived from an EMBL/GenBank/DDBJ whole genome shotgun (WGS) entry which is preliminary data.</text>
</comment>
<dbReference type="SUPFAM" id="SSF101898">
    <property type="entry name" value="NHL repeat"/>
    <property type="match status" value="1"/>
</dbReference>
<protein>
    <recommendedName>
        <fullName evidence="7">Peptidylamidoglycolate lyase</fullName>
    </recommendedName>
</protein>
<dbReference type="PANTHER" id="PTHR10680">
    <property type="entry name" value="PEPTIDYL-GLYCINE ALPHA-AMIDATING MONOOXYGENASE"/>
    <property type="match status" value="1"/>
</dbReference>
<proteinExistence type="predicted"/>
<dbReference type="InterPro" id="IPR001258">
    <property type="entry name" value="NHL_repeat"/>
</dbReference>
<dbReference type="AlphaFoldDB" id="W4L4T5"/>
<dbReference type="PATRIC" id="fig|1429438.4.peg.7945"/>
<keyword evidence="3" id="KW-0325">Glycoprotein</keyword>
<reference evidence="5 6" key="1">
    <citation type="journal article" date="2014" name="Nature">
        <title>An environmental bacterial taxon with a large and distinct metabolic repertoire.</title>
        <authorList>
            <person name="Wilson M.C."/>
            <person name="Mori T."/>
            <person name="Ruckert C."/>
            <person name="Uria A.R."/>
            <person name="Helf M.J."/>
            <person name="Takada K."/>
            <person name="Gernert C."/>
            <person name="Steffens U.A."/>
            <person name="Heycke N."/>
            <person name="Schmitt S."/>
            <person name="Rinke C."/>
            <person name="Helfrich E.J."/>
            <person name="Brachmann A.O."/>
            <person name="Gurgui C."/>
            <person name="Wakimoto T."/>
            <person name="Kracht M."/>
            <person name="Crusemann M."/>
            <person name="Hentschel U."/>
            <person name="Abe I."/>
            <person name="Matsunaga S."/>
            <person name="Kalinowski J."/>
            <person name="Takeyama H."/>
            <person name="Piel J."/>
        </authorList>
    </citation>
    <scope>NUCLEOTIDE SEQUENCE [LARGE SCALE GENOMIC DNA]</scope>
    <source>
        <strain evidence="6">TSY1</strain>
    </source>
</reference>
<dbReference type="HOGENOM" id="CLU_037899_0_0_7"/>
<dbReference type="PROSITE" id="PS51125">
    <property type="entry name" value="NHL"/>
    <property type="match status" value="2"/>
</dbReference>
<dbReference type="CDD" id="cd14958">
    <property type="entry name" value="NHL_PAL_like"/>
    <property type="match status" value="1"/>
</dbReference>
<evidence type="ECO:0008006" key="7">
    <source>
        <dbReference type="Google" id="ProtNLM"/>
    </source>
</evidence>
<gene>
    <name evidence="5" type="ORF">ETSY1_42525</name>
</gene>
<name>W4L4T5_ENTF1</name>